<protein>
    <recommendedName>
        <fullName evidence="1">Ubiquinol-cytochrome c chaperone domain-containing protein</fullName>
    </recommendedName>
</protein>
<reference evidence="2" key="1">
    <citation type="submission" date="2016-05" db="EMBL/GenBank/DDBJ databases">
        <authorList>
            <person name="Lavstsen T."/>
            <person name="Jespersen J.S."/>
        </authorList>
    </citation>
    <scope>NUCLEOTIDE SEQUENCE [LARGE SCALE GENOMIC DNA]</scope>
</reference>
<organism evidence="2 4">
    <name type="scientific">Plasmodium malariae</name>
    <dbReference type="NCBI Taxonomy" id="5858"/>
    <lineage>
        <taxon>Eukaryota</taxon>
        <taxon>Sar</taxon>
        <taxon>Alveolata</taxon>
        <taxon>Apicomplexa</taxon>
        <taxon>Aconoidasida</taxon>
        <taxon>Haemosporida</taxon>
        <taxon>Plasmodiidae</taxon>
        <taxon>Plasmodium</taxon>
        <taxon>Plasmodium (Plasmodium)</taxon>
    </lineage>
</organism>
<name>A0A1A8W8K5_PLAMA</name>
<dbReference type="AlphaFoldDB" id="A0A1A8W8K5"/>
<dbReference type="InterPro" id="IPR021150">
    <property type="entry name" value="Ubiq_cyt_c_chap"/>
</dbReference>
<dbReference type="EMBL" id="LT594634">
    <property type="protein sequence ID" value="SCP02597.1"/>
    <property type="molecule type" value="Genomic_DNA"/>
</dbReference>
<dbReference type="GeneID" id="39870955"/>
<reference evidence="4" key="2">
    <citation type="submission" date="2016-05" db="EMBL/GenBank/DDBJ databases">
        <authorList>
            <person name="Naeem Raeece"/>
        </authorList>
    </citation>
    <scope>NUCLEOTIDE SEQUENCE [LARGE SCALE GENOMIC DNA]</scope>
</reference>
<dbReference type="RefSeq" id="XP_028863630.1">
    <property type="nucleotide sequence ID" value="XM_029007218.1"/>
</dbReference>
<dbReference type="Pfam" id="PF03981">
    <property type="entry name" value="Ubiq_cyt_C_chap"/>
    <property type="match status" value="1"/>
</dbReference>
<reference evidence="3 5" key="3">
    <citation type="submission" date="2016-06" db="EMBL/GenBank/DDBJ databases">
        <authorList>
            <consortium name="Pathogen Informatics"/>
        </authorList>
    </citation>
    <scope>NUCLEOTIDE SEQUENCE [LARGE SCALE GENOMIC DNA]</scope>
</reference>
<dbReference type="EMBL" id="FLQW01001382">
    <property type="protein sequence ID" value="SBS89349.1"/>
    <property type="molecule type" value="Genomic_DNA"/>
</dbReference>
<dbReference type="Proteomes" id="UP000078597">
    <property type="component" value="Unassembled WGS sequence"/>
</dbReference>
<evidence type="ECO:0000313" key="5">
    <source>
        <dbReference type="Proteomes" id="UP000219813"/>
    </source>
</evidence>
<evidence type="ECO:0000259" key="1">
    <source>
        <dbReference type="Pfam" id="PF03981"/>
    </source>
</evidence>
<sequence>MNKYLLLNCNKCKHFNCVKRFKCLINNSMDDKNLKWRTTNESYCEYILSPEEEKDLRKNHLYIISSNAINIDKNIIHESIKNYKENNNISAYYKKLNSNLNNLNSKNSIIVYYYFNFLNDFVQKIMGIPIINYLYNNIFLKYRINIHTFISPIYERINNEELFLKFHLSKNDVREIMYFLCIHVWIYCAKLNMINNNHLKILLWEKIWDYYRALLIKYKISEFCFNTYLINMQEYSLGFCIGLDECLGKEFYAGNICNLIFNHIYNENEQFKNSKELINLTIYCIRMYHFICRLPDENFIKAKFTWPDMK</sequence>
<dbReference type="KEGG" id="pmal:PMUG01_13024400"/>
<dbReference type="Proteomes" id="UP000219813">
    <property type="component" value="Chromosome 13"/>
</dbReference>
<evidence type="ECO:0000313" key="4">
    <source>
        <dbReference type="Proteomes" id="UP000078597"/>
    </source>
</evidence>
<evidence type="ECO:0000313" key="2">
    <source>
        <dbReference type="EMBL" id="SBS89349.1"/>
    </source>
</evidence>
<gene>
    <name evidence="3" type="primary">PmUG01_13024400</name>
    <name evidence="2" type="ORF">PMALA_025770</name>
    <name evidence="3" type="ORF">PMUG01_13024400</name>
</gene>
<proteinExistence type="predicted"/>
<keyword evidence="5" id="KW-1185">Reference proteome</keyword>
<accession>A0A1A8W8K5</accession>
<dbReference type="OrthoDB" id="369458at2759"/>
<evidence type="ECO:0000313" key="3">
    <source>
        <dbReference type="EMBL" id="SCP02597.1"/>
    </source>
</evidence>
<feature type="domain" description="Ubiquinol-cytochrome c chaperone" evidence="1">
    <location>
        <begin position="177"/>
        <end position="306"/>
    </location>
</feature>
<dbReference type="OMA" id="NESYCEY"/>
<dbReference type="VEuPathDB" id="PlasmoDB:PmUG01_13024400"/>